<dbReference type="OrthoDB" id="5863857at2759"/>
<keyword evidence="2" id="KW-1185">Reference proteome</keyword>
<protein>
    <submittedName>
        <fullName evidence="1">Uncharacterized protein</fullName>
    </submittedName>
</protein>
<proteinExistence type="predicted"/>
<dbReference type="InterPro" id="IPR005312">
    <property type="entry name" value="DUF1759"/>
</dbReference>
<comment type="caution">
    <text evidence="1">The sequence shown here is derived from an EMBL/GenBank/DDBJ whole genome shotgun (WGS) entry which is preliminary data.</text>
</comment>
<gene>
    <name evidence="1" type="ORF">ANCCAN_04870</name>
</gene>
<dbReference type="EMBL" id="JOJR01000039">
    <property type="protein sequence ID" value="RCN48993.1"/>
    <property type="molecule type" value="Genomic_DNA"/>
</dbReference>
<dbReference type="PANTHER" id="PTHR22954:SF3">
    <property type="entry name" value="PROTEIN CBG08539"/>
    <property type="match status" value="1"/>
</dbReference>
<dbReference type="Pfam" id="PF03564">
    <property type="entry name" value="DUF1759"/>
    <property type="match status" value="1"/>
</dbReference>
<accession>A0A368GXA6</accession>
<dbReference type="Proteomes" id="UP000252519">
    <property type="component" value="Unassembled WGS sequence"/>
</dbReference>
<dbReference type="AlphaFoldDB" id="A0A368GXA6"/>
<evidence type="ECO:0000313" key="2">
    <source>
        <dbReference type="Proteomes" id="UP000252519"/>
    </source>
</evidence>
<reference evidence="1 2" key="1">
    <citation type="submission" date="2014-10" db="EMBL/GenBank/DDBJ databases">
        <title>Draft genome of the hookworm Ancylostoma caninum.</title>
        <authorList>
            <person name="Mitreva M."/>
        </authorList>
    </citation>
    <scope>NUCLEOTIDE SEQUENCE [LARGE SCALE GENOMIC DNA]</scope>
    <source>
        <strain evidence="1 2">Baltimore</strain>
    </source>
</reference>
<evidence type="ECO:0000313" key="1">
    <source>
        <dbReference type="EMBL" id="RCN48993.1"/>
    </source>
</evidence>
<sequence>MQALARHATLGDSIDLDNQGAYRTMLNEIQKAVMEIKSLRDTFERALFAFTKAVDNPLTEEKEAKVSDRVQTGFTETVHPSTNGNTVARIELLKLPTPEFNAKFWQWDSFWELFNATVHSLTLSDLQKFNYLRRALNGEARESVARFQVTSANCNLAVAHLKERYGNAQNIITGLYRQLEYWTTRSTQLRDQRKLYDQISAITEQLESKGESLDSP</sequence>
<dbReference type="PANTHER" id="PTHR22954">
    <property type="entry name" value="RETROVIRAL PROTEASE-RELATED"/>
    <property type="match status" value="1"/>
</dbReference>
<organism evidence="1 2">
    <name type="scientific">Ancylostoma caninum</name>
    <name type="common">Dog hookworm</name>
    <dbReference type="NCBI Taxonomy" id="29170"/>
    <lineage>
        <taxon>Eukaryota</taxon>
        <taxon>Metazoa</taxon>
        <taxon>Ecdysozoa</taxon>
        <taxon>Nematoda</taxon>
        <taxon>Chromadorea</taxon>
        <taxon>Rhabditida</taxon>
        <taxon>Rhabditina</taxon>
        <taxon>Rhabditomorpha</taxon>
        <taxon>Strongyloidea</taxon>
        <taxon>Ancylostomatidae</taxon>
        <taxon>Ancylostomatinae</taxon>
        <taxon>Ancylostoma</taxon>
    </lineage>
</organism>
<dbReference type="STRING" id="29170.A0A368GXA6"/>
<name>A0A368GXA6_ANCCA</name>